<dbReference type="EMBL" id="KZ678149">
    <property type="protein sequence ID" value="PSN60387.1"/>
    <property type="molecule type" value="Genomic_DNA"/>
</dbReference>
<dbReference type="AlphaFoldDB" id="A0A2T2N4L4"/>
<dbReference type="GO" id="GO:0004499">
    <property type="term" value="F:N,N-dimethylaniline monooxygenase activity"/>
    <property type="evidence" value="ECO:0007669"/>
    <property type="project" value="InterPro"/>
</dbReference>
<gene>
    <name evidence="5" type="ORF">BS50DRAFT_640137</name>
</gene>
<keyword evidence="3" id="KW-0274">FAD</keyword>
<dbReference type="PANTHER" id="PTHR42877:SF8">
    <property type="entry name" value="MONOOXYGENASE"/>
    <property type="match status" value="1"/>
</dbReference>
<keyword evidence="4" id="KW-0560">Oxidoreductase</keyword>
<dbReference type="OrthoDB" id="74360at2759"/>
<protein>
    <submittedName>
        <fullName evidence="5">Cyclohexanone monooxygenase</fullName>
    </submittedName>
</protein>
<dbReference type="Gene3D" id="3.50.50.60">
    <property type="entry name" value="FAD/NAD(P)-binding domain"/>
    <property type="match status" value="2"/>
</dbReference>
<dbReference type="InterPro" id="IPR020946">
    <property type="entry name" value="Flavin_mOase-like"/>
</dbReference>
<evidence type="ECO:0000313" key="6">
    <source>
        <dbReference type="Proteomes" id="UP000240883"/>
    </source>
</evidence>
<keyword evidence="2" id="KW-0285">Flavoprotein</keyword>
<dbReference type="Proteomes" id="UP000240883">
    <property type="component" value="Unassembled WGS sequence"/>
</dbReference>
<comment type="similarity">
    <text evidence="1">Belongs to the FAD-binding monooxygenase family.</text>
</comment>
<evidence type="ECO:0000256" key="1">
    <source>
        <dbReference type="ARBA" id="ARBA00010139"/>
    </source>
</evidence>
<dbReference type="GO" id="GO:0050661">
    <property type="term" value="F:NADP binding"/>
    <property type="evidence" value="ECO:0007669"/>
    <property type="project" value="InterPro"/>
</dbReference>
<dbReference type="Pfam" id="PF00743">
    <property type="entry name" value="FMO-like"/>
    <property type="match status" value="1"/>
</dbReference>
<evidence type="ECO:0000256" key="3">
    <source>
        <dbReference type="ARBA" id="ARBA00022827"/>
    </source>
</evidence>
<organism evidence="5 6">
    <name type="scientific">Corynespora cassiicola Philippines</name>
    <dbReference type="NCBI Taxonomy" id="1448308"/>
    <lineage>
        <taxon>Eukaryota</taxon>
        <taxon>Fungi</taxon>
        <taxon>Dikarya</taxon>
        <taxon>Ascomycota</taxon>
        <taxon>Pezizomycotina</taxon>
        <taxon>Dothideomycetes</taxon>
        <taxon>Pleosporomycetidae</taxon>
        <taxon>Pleosporales</taxon>
        <taxon>Corynesporascaceae</taxon>
        <taxon>Corynespora</taxon>
    </lineage>
</organism>
<evidence type="ECO:0000256" key="4">
    <source>
        <dbReference type="ARBA" id="ARBA00023002"/>
    </source>
</evidence>
<dbReference type="GO" id="GO:0050660">
    <property type="term" value="F:flavin adenine dinucleotide binding"/>
    <property type="evidence" value="ECO:0007669"/>
    <property type="project" value="InterPro"/>
</dbReference>
<proteinExistence type="inferred from homology"/>
<keyword evidence="6" id="KW-1185">Reference proteome</keyword>
<sequence length="586" mass="67272">MVQNFESNTLNGNHAPYRILDQYHSKPSHVKVICAGAGMTGLYLAYRMQKTMKNYSLTIYEKNKELGGTWFENRYPGCACDVPSHIYTYSFRPNPNVSNYYAGSAELLQYFKDFSDEFGLDKYIQYETKVLEAVYDEDEGIWNVRVAHADGSEKWDTCHVFINAAGILNNYRWPDIPNREGFQGKVLHTAAWDETVDWIGKKVAVIGTGSSAIQVTPKVQQGSEKVTAFIRSPTWIAPQLGGLPSLDADPVKEGNTKVNNIMLRGSQPFQFTEEDKEEFRKNPDLLLELRKKMELILCSHVDIFRVGTERQKQNEKYWLEQMMAKLKDHEELRKRIVPNFPSGCRRLTPGQGYLEALLADNVSQCYETITEFTPKGLKTADGQEHEFDLIICATGFNVAFTPFFQLRGRNGQTIQDAWQDDPRAYLGIAAAGFPNCFTVLGPRGPWGNGSIIPAAEINIDYILTMIGKMQKQQIKSFEIRQEAVDDFCEHVDEWHKGSVWGSKCRSWYKRGADPNAKPLLWCGMSPSYYKTMRDVRLEDYKFEYKHRNRFAYLGNGHLRADQLPEKERMMAITQYIRNSDEPWDLE</sequence>
<dbReference type="PANTHER" id="PTHR42877">
    <property type="entry name" value="L-ORNITHINE N(5)-MONOOXYGENASE-RELATED"/>
    <property type="match status" value="1"/>
</dbReference>
<evidence type="ECO:0000313" key="5">
    <source>
        <dbReference type="EMBL" id="PSN60387.1"/>
    </source>
</evidence>
<evidence type="ECO:0000256" key="2">
    <source>
        <dbReference type="ARBA" id="ARBA00022630"/>
    </source>
</evidence>
<dbReference type="InterPro" id="IPR051209">
    <property type="entry name" value="FAD-bind_Monooxygenase_sf"/>
</dbReference>
<name>A0A2T2N4L4_CORCC</name>
<dbReference type="InterPro" id="IPR036188">
    <property type="entry name" value="FAD/NAD-bd_sf"/>
</dbReference>
<reference evidence="5 6" key="1">
    <citation type="journal article" date="2018" name="Front. Microbiol.">
        <title>Genome-Wide Analysis of Corynespora cassiicola Leaf Fall Disease Putative Effectors.</title>
        <authorList>
            <person name="Lopez D."/>
            <person name="Ribeiro S."/>
            <person name="Label P."/>
            <person name="Fumanal B."/>
            <person name="Venisse J.S."/>
            <person name="Kohler A."/>
            <person name="de Oliveira R.R."/>
            <person name="Labutti K."/>
            <person name="Lipzen A."/>
            <person name="Lail K."/>
            <person name="Bauer D."/>
            <person name="Ohm R.A."/>
            <person name="Barry K.W."/>
            <person name="Spatafora J."/>
            <person name="Grigoriev I.V."/>
            <person name="Martin F.M."/>
            <person name="Pujade-Renaud V."/>
        </authorList>
    </citation>
    <scope>NUCLEOTIDE SEQUENCE [LARGE SCALE GENOMIC DNA]</scope>
    <source>
        <strain evidence="5 6">Philippines</strain>
    </source>
</reference>
<dbReference type="SUPFAM" id="SSF51905">
    <property type="entry name" value="FAD/NAD(P)-binding domain"/>
    <property type="match status" value="1"/>
</dbReference>
<accession>A0A2T2N4L4</accession>
<keyword evidence="5" id="KW-0503">Monooxygenase</keyword>